<feature type="transmembrane region" description="Helical" evidence="6">
    <location>
        <begin position="49"/>
        <end position="72"/>
    </location>
</feature>
<evidence type="ECO:0000313" key="7">
    <source>
        <dbReference type="EMBL" id="EFL44193.1"/>
    </source>
</evidence>
<proteinExistence type="predicted"/>
<sequence length="349" mass="36865">MVDFNQFLQLMQQNPFLAIVVFLVLGSIFVNGATDAANAIAEPIGTRSIGVNAAIIMSVICNFIGLVAMSFISYAVADTMSSMVNFGGDTHAALVSLAAATIAIVAWGVGAWIFGIPTSESHALIAGLTGAALAVSGNFSGVNFDEWVKVIYGLIFSSVAGYFAGWLITKFIRTTCRNAERRKTDDMFGKLQVIGAAGVALMHGAQDGQKFMSTAMLAVALSAGIRVQDLNGFPLWIEVLCALTMAIGTAIGGKRIIKKVGMEMVQMEKYQGFAASASATASLFIATITGLPVSTTHAKTAAIMGAGAAKDVRSVNWNVAKEMVYTWIFTFPGCGIIGFVLTKIFLYIF</sequence>
<dbReference type="Proteomes" id="UP000004431">
    <property type="component" value="Unassembled WGS sequence"/>
</dbReference>
<dbReference type="EMBL" id="AEDQ01000017">
    <property type="protein sequence ID" value="EFL44193.1"/>
    <property type="molecule type" value="Genomic_DNA"/>
</dbReference>
<accession>A0ABN0B059</accession>
<evidence type="ECO:0000256" key="1">
    <source>
        <dbReference type="ARBA" id="ARBA00004141"/>
    </source>
</evidence>
<dbReference type="RefSeq" id="WP_006303901.1">
    <property type="nucleotide sequence ID" value="NZ_AEDQ01000017.1"/>
</dbReference>
<feature type="transmembrane region" description="Helical" evidence="6">
    <location>
        <begin position="324"/>
        <end position="348"/>
    </location>
</feature>
<keyword evidence="2" id="KW-0813">Transport</keyword>
<evidence type="ECO:0000256" key="4">
    <source>
        <dbReference type="ARBA" id="ARBA00022989"/>
    </source>
</evidence>
<comment type="subcellular location">
    <subcellularLocation>
        <location evidence="1">Membrane</location>
        <topology evidence="1">Multi-pass membrane protein</topology>
    </subcellularLocation>
</comment>
<dbReference type="PANTHER" id="PTHR11101">
    <property type="entry name" value="PHOSPHATE TRANSPORTER"/>
    <property type="match status" value="1"/>
</dbReference>
<evidence type="ECO:0000256" key="2">
    <source>
        <dbReference type="ARBA" id="ARBA00022448"/>
    </source>
</evidence>
<protein>
    <submittedName>
        <fullName evidence="7">Phosphate transporter family protein</fullName>
    </submittedName>
</protein>
<feature type="transmembrane region" description="Helical" evidence="6">
    <location>
        <begin position="233"/>
        <end position="252"/>
    </location>
</feature>
<feature type="transmembrane region" description="Helical" evidence="6">
    <location>
        <begin position="92"/>
        <end position="116"/>
    </location>
</feature>
<organism evidence="7 8">
    <name type="scientific">Fannyhessea vaginae PB189-T1-4</name>
    <dbReference type="NCBI Taxonomy" id="866774"/>
    <lineage>
        <taxon>Bacteria</taxon>
        <taxon>Bacillati</taxon>
        <taxon>Actinomycetota</taxon>
        <taxon>Coriobacteriia</taxon>
        <taxon>Coriobacteriales</taxon>
        <taxon>Atopobiaceae</taxon>
        <taxon>Fannyhessea</taxon>
    </lineage>
</organism>
<dbReference type="InterPro" id="IPR001204">
    <property type="entry name" value="Phos_transporter"/>
</dbReference>
<keyword evidence="4 6" id="KW-1133">Transmembrane helix</keyword>
<dbReference type="Pfam" id="PF01384">
    <property type="entry name" value="PHO4"/>
    <property type="match status" value="1"/>
</dbReference>
<feature type="transmembrane region" description="Helical" evidence="6">
    <location>
        <begin position="150"/>
        <end position="172"/>
    </location>
</feature>
<evidence type="ECO:0000313" key="8">
    <source>
        <dbReference type="Proteomes" id="UP000004431"/>
    </source>
</evidence>
<gene>
    <name evidence="7" type="ORF">HMPREF9248_1019</name>
</gene>
<feature type="transmembrane region" description="Helical" evidence="6">
    <location>
        <begin position="273"/>
        <end position="294"/>
    </location>
</feature>
<keyword evidence="5 6" id="KW-0472">Membrane</keyword>
<evidence type="ECO:0000256" key="6">
    <source>
        <dbReference type="SAM" id="Phobius"/>
    </source>
</evidence>
<reference evidence="7 8" key="1">
    <citation type="submission" date="2010-08" db="EMBL/GenBank/DDBJ databases">
        <authorList>
            <person name="Durkin A.S."/>
            <person name="Madupu R."/>
            <person name="Torralba M."/>
            <person name="Gillis M."/>
            <person name="Methe B."/>
            <person name="Sutton G."/>
            <person name="Nelson K.E."/>
        </authorList>
    </citation>
    <scope>NUCLEOTIDE SEQUENCE [LARGE SCALE GENOMIC DNA]</scope>
    <source>
        <strain evidence="7 8">PB189-T1-4</strain>
    </source>
</reference>
<feature type="transmembrane region" description="Helical" evidence="6">
    <location>
        <begin position="16"/>
        <end position="37"/>
    </location>
</feature>
<dbReference type="PANTHER" id="PTHR11101:SF80">
    <property type="entry name" value="PHOSPHATE TRANSPORTER"/>
    <property type="match status" value="1"/>
</dbReference>
<name>A0ABN0B059_9ACTN</name>
<keyword evidence="8" id="KW-1185">Reference proteome</keyword>
<evidence type="ECO:0000256" key="5">
    <source>
        <dbReference type="ARBA" id="ARBA00023136"/>
    </source>
</evidence>
<keyword evidence="3 6" id="KW-0812">Transmembrane</keyword>
<evidence type="ECO:0000256" key="3">
    <source>
        <dbReference type="ARBA" id="ARBA00022692"/>
    </source>
</evidence>
<feature type="transmembrane region" description="Helical" evidence="6">
    <location>
        <begin position="123"/>
        <end position="144"/>
    </location>
</feature>
<comment type="caution">
    <text evidence="7">The sequence shown here is derived from an EMBL/GenBank/DDBJ whole genome shotgun (WGS) entry which is preliminary data.</text>
</comment>